<evidence type="ECO:0000313" key="12">
    <source>
        <dbReference type="Proteomes" id="UP000070463"/>
    </source>
</evidence>
<dbReference type="InterPro" id="IPR036503">
    <property type="entry name" value="Ald_Fedxn_OxRdtase_N_sf"/>
</dbReference>
<dbReference type="PATRIC" id="fig|1698267.3.peg.1324"/>
<name>A0A133USB6_9EURY</name>
<keyword evidence="3" id="KW-0004">4Fe-4S</keyword>
<comment type="similarity">
    <text evidence="2">Belongs to the AOR/FOR family.</text>
</comment>
<evidence type="ECO:0000256" key="9">
    <source>
        <dbReference type="SAM" id="MobiDB-lite"/>
    </source>
</evidence>
<evidence type="ECO:0000256" key="7">
    <source>
        <dbReference type="ARBA" id="ARBA00023014"/>
    </source>
</evidence>
<dbReference type="InterPro" id="IPR001203">
    <property type="entry name" value="OxRdtase_Ald_Fedxn_C"/>
</dbReference>
<keyword evidence="6" id="KW-0408">Iron</keyword>
<feature type="region of interest" description="Disordered" evidence="9">
    <location>
        <begin position="535"/>
        <end position="564"/>
    </location>
</feature>
<evidence type="ECO:0000259" key="10">
    <source>
        <dbReference type="SMART" id="SM00790"/>
    </source>
</evidence>
<dbReference type="AlphaFoldDB" id="A0A133USB6"/>
<feature type="domain" description="Aldehyde ferredoxin oxidoreductase N-terminal" evidence="10">
    <location>
        <begin position="4"/>
        <end position="204"/>
    </location>
</feature>
<evidence type="ECO:0000256" key="4">
    <source>
        <dbReference type="ARBA" id="ARBA00022723"/>
    </source>
</evidence>
<evidence type="ECO:0000256" key="8">
    <source>
        <dbReference type="ARBA" id="ARBA00049934"/>
    </source>
</evidence>
<accession>A0A133USB6</accession>
<keyword evidence="4" id="KW-0479">Metal-binding</keyword>
<dbReference type="GO" id="GO:0009055">
    <property type="term" value="F:electron transfer activity"/>
    <property type="evidence" value="ECO:0007669"/>
    <property type="project" value="InterPro"/>
</dbReference>
<dbReference type="Proteomes" id="UP000070463">
    <property type="component" value="Unassembled WGS sequence"/>
</dbReference>
<dbReference type="GO" id="GO:0051539">
    <property type="term" value="F:4 iron, 4 sulfur cluster binding"/>
    <property type="evidence" value="ECO:0007669"/>
    <property type="project" value="UniProtKB-KW"/>
</dbReference>
<sequence length="582" mass="64228">MKGYLGKLLEVDLDSGELSDTMLDEKIAADFLGGRGYGIKFLLDKNPKKVDPLSPENYLIFMTGPYTGTPGAFNAFYNVTTKSPLTNTCLSSHSGGFWGPWLKKAGYDGIIIEGRSEDPVFLVVDDGAAELKDASDLWGLDVHETTDVIQEDFKGSVATIGPAGENQVRFASIINEKHRAAGRGGAGAVMGSKNLKAIAVKGKQQIPVADSEKLRKSYLKAVRTAWKEPHTTFGQIGTPQALALLNEVGGLPTKNFQTGYFEEAEKITGETLNEKHSIQNVSCYNCPIGCGSINKTDREEPSALETEGPEWETLMSFGSNCMNSNLASILEANDLCDRLGMDTITMGNTIALAMEMYEEGVLTEDDIESPLNWGDSETILKLVKKTAARKGFGNKLAEGSARLADELNYESFTFRDMEPPAYDPRAVKGMALAFATSPRGACHMRAPMYVLEVFKKTLDRLRLTGKEKILKEMQDRFAIMDSMLICKLAARHGECGDWKDLADLLTFTTGLNFTRAKLMEIGERVFDHELEFNEREGVGGPTKPPSRIFEPMPSGPSQGEKVDEEEWEEVIKNYYRLRGREY</sequence>
<dbReference type="InterPro" id="IPR013985">
    <property type="entry name" value="Ald_Fedxn_OxRdtase_dom3"/>
</dbReference>
<dbReference type="Pfam" id="PF02730">
    <property type="entry name" value="AFOR_N"/>
    <property type="match status" value="1"/>
</dbReference>
<dbReference type="InterPro" id="IPR051919">
    <property type="entry name" value="W-dependent_AOR"/>
</dbReference>
<dbReference type="InterPro" id="IPR013984">
    <property type="entry name" value="Ald_Fedxn_OxRdtase_dom2"/>
</dbReference>
<evidence type="ECO:0000256" key="5">
    <source>
        <dbReference type="ARBA" id="ARBA00023002"/>
    </source>
</evidence>
<dbReference type="EMBL" id="LHXR01000043">
    <property type="protein sequence ID" value="KXA97132.1"/>
    <property type="molecule type" value="Genomic_DNA"/>
</dbReference>
<keyword evidence="12" id="KW-1185">Reference proteome</keyword>
<evidence type="ECO:0000256" key="1">
    <source>
        <dbReference type="ARBA" id="ARBA00001966"/>
    </source>
</evidence>
<evidence type="ECO:0000313" key="11">
    <source>
        <dbReference type="EMBL" id="KXA97132.1"/>
    </source>
</evidence>
<keyword evidence="7" id="KW-0411">Iron-sulfur</keyword>
<dbReference type="GO" id="GO:0046872">
    <property type="term" value="F:metal ion binding"/>
    <property type="evidence" value="ECO:0007669"/>
    <property type="project" value="UniProtKB-KW"/>
</dbReference>
<dbReference type="SUPFAM" id="SSF56228">
    <property type="entry name" value="Aldehyde ferredoxin oxidoreductase, N-terminal domain"/>
    <property type="match status" value="1"/>
</dbReference>
<protein>
    <recommendedName>
        <fullName evidence="10">Aldehyde ferredoxin oxidoreductase N-terminal domain-containing protein</fullName>
    </recommendedName>
</protein>
<dbReference type="SUPFAM" id="SSF48310">
    <property type="entry name" value="Aldehyde ferredoxin oxidoreductase, C-terminal domains"/>
    <property type="match status" value="1"/>
</dbReference>
<evidence type="ECO:0000256" key="2">
    <source>
        <dbReference type="ARBA" id="ARBA00011032"/>
    </source>
</evidence>
<dbReference type="Gene3D" id="1.10.569.10">
    <property type="entry name" value="Aldehyde Ferredoxin Oxidoreductase Protein, subunit A, domain 2"/>
    <property type="match status" value="1"/>
</dbReference>
<keyword evidence="5" id="KW-0560">Oxidoreductase</keyword>
<dbReference type="Pfam" id="PF01314">
    <property type="entry name" value="AFOR_C"/>
    <property type="match status" value="1"/>
</dbReference>
<dbReference type="InterPro" id="IPR013983">
    <property type="entry name" value="Ald_Fedxn_OxRdtase_N"/>
</dbReference>
<proteinExistence type="inferred from homology"/>
<dbReference type="SMART" id="SM00790">
    <property type="entry name" value="AFOR_N"/>
    <property type="match status" value="1"/>
</dbReference>
<comment type="cofactor">
    <cofactor evidence="1">
        <name>[4Fe-4S] cluster</name>
        <dbReference type="ChEBI" id="CHEBI:49883"/>
    </cofactor>
</comment>
<dbReference type="InterPro" id="IPR036021">
    <property type="entry name" value="Tungsten_al_ferr_oxy-like_C"/>
</dbReference>
<reference evidence="11 12" key="1">
    <citation type="journal article" date="2016" name="Sci. Rep.">
        <title>Metabolic traits of an uncultured archaeal lineage -MSBL1- from brine pools of the Red Sea.</title>
        <authorList>
            <person name="Mwirichia R."/>
            <person name="Alam I."/>
            <person name="Rashid M."/>
            <person name="Vinu M."/>
            <person name="Ba-Alawi W."/>
            <person name="Anthony Kamau A."/>
            <person name="Kamanda Ngugi D."/>
            <person name="Goker M."/>
            <person name="Klenk H.P."/>
            <person name="Bajic V."/>
            <person name="Stingl U."/>
        </authorList>
    </citation>
    <scope>NUCLEOTIDE SEQUENCE [LARGE SCALE GENOMIC DNA]</scope>
    <source>
        <strain evidence="11">SCGC-AAA259I09</strain>
    </source>
</reference>
<gene>
    <name evidence="11" type="ORF">AKJ37_03685</name>
</gene>
<comment type="caution">
    <text evidence="11">The sequence shown here is derived from an EMBL/GenBank/DDBJ whole genome shotgun (WGS) entry which is preliminary data.</text>
</comment>
<dbReference type="Gene3D" id="3.60.9.10">
    <property type="entry name" value="Aldehyde ferredoxin oxidoreductase, N-terminal domain"/>
    <property type="match status" value="1"/>
</dbReference>
<comment type="cofactor">
    <cofactor evidence="8">
        <name>tungstopterin</name>
        <dbReference type="ChEBI" id="CHEBI:30402"/>
    </cofactor>
</comment>
<organism evidence="11 12">
    <name type="scientific">candidate division MSBL1 archaeon SCGC-AAA259I09</name>
    <dbReference type="NCBI Taxonomy" id="1698267"/>
    <lineage>
        <taxon>Archaea</taxon>
        <taxon>Methanobacteriati</taxon>
        <taxon>Methanobacteriota</taxon>
        <taxon>candidate division MSBL1</taxon>
    </lineage>
</organism>
<evidence type="ECO:0000256" key="6">
    <source>
        <dbReference type="ARBA" id="ARBA00023004"/>
    </source>
</evidence>
<evidence type="ECO:0000256" key="3">
    <source>
        <dbReference type="ARBA" id="ARBA00022485"/>
    </source>
</evidence>
<dbReference type="Gene3D" id="1.10.599.10">
    <property type="entry name" value="Aldehyde Ferredoxin Oxidoreductase Protein, subunit A, domain 3"/>
    <property type="match status" value="1"/>
</dbReference>
<dbReference type="PANTHER" id="PTHR30038:SF0">
    <property type="entry name" value="TUNGSTEN-CONTAINING ALDEHYDE FERREDOXIN OXIDOREDUCTASE"/>
    <property type="match status" value="1"/>
</dbReference>
<dbReference type="GO" id="GO:0016625">
    <property type="term" value="F:oxidoreductase activity, acting on the aldehyde or oxo group of donors, iron-sulfur protein as acceptor"/>
    <property type="evidence" value="ECO:0007669"/>
    <property type="project" value="InterPro"/>
</dbReference>
<dbReference type="PANTHER" id="PTHR30038">
    <property type="entry name" value="ALDEHYDE FERREDOXIN OXIDOREDUCTASE"/>
    <property type="match status" value="1"/>
</dbReference>